<reference evidence="2" key="1">
    <citation type="submission" date="2022-08" db="EMBL/GenBank/DDBJ databases">
        <authorList>
            <person name="Gutierrez-Valencia J."/>
        </authorList>
    </citation>
    <scope>NUCLEOTIDE SEQUENCE</scope>
</reference>
<name>A0AAV0HPR0_9ROSI</name>
<evidence type="ECO:0000313" key="2">
    <source>
        <dbReference type="EMBL" id="CAI0386898.1"/>
    </source>
</evidence>
<dbReference type="AlphaFoldDB" id="A0AAV0HPR0"/>
<feature type="compositionally biased region" description="Polar residues" evidence="1">
    <location>
        <begin position="1"/>
        <end position="10"/>
    </location>
</feature>
<accession>A0AAV0HPR0</accession>
<organism evidence="2 3">
    <name type="scientific">Linum tenue</name>
    <dbReference type="NCBI Taxonomy" id="586396"/>
    <lineage>
        <taxon>Eukaryota</taxon>
        <taxon>Viridiplantae</taxon>
        <taxon>Streptophyta</taxon>
        <taxon>Embryophyta</taxon>
        <taxon>Tracheophyta</taxon>
        <taxon>Spermatophyta</taxon>
        <taxon>Magnoliopsida</taxon>
        <taxon>eudicotyledons</taxon>
        <taxon>Gunneridae</taxon>
        <taxon>Pentapetalae</taxon>
        <taxon>rosids</taxon>
        <taxon>fabids</taxon>
        <taxon>Malpighiales</taxon>
        <taxon>Linaceae</taxon>
        <taxon>Linum</taxon>
    </lineage>
</organism>
<gene>
    <name evidence="2" type="ORF">LITE_LOCUS5266</name>
</gene>
<dbReference type="EMBL" id="CAMGYJ010000002">
    <property type="protein sequence ID" value="CAI0386898.1"/>
    <property type="molecule type" value="Genomic_DNA"/>
</dbReference>
<evidence type="ECO:0000256" key="1">
    <source>
        <dbReference type="SAM" id="MobiDB-lite"/>
    </source>
</evidence>
<feature type="region of interest" description="Disordered" evidence="1">
    <location>
        <begin position="1"/>
        <end position="20"/>
    </location>
</feature>
<evidence type="ECO:0000313" key="3">
    <source>
        <dbReference type="Proteomes" id="UP001154282"/>
    </source>
</evidence>
<proteinExistence type="predicted"/>
<comment type="caution">
    <text evidence="2">The sequence shown here is derived from an EMBL/GenBank/DDBJ whole genome shotgun (WGS) entry which is preliminary data.</text>
</comment>
<protein>
    <submittedName>
        <fullName evidence="2">Uncharacterized protein</fullName>
    </submittedName>
</protein>
<keyword evidence="3" id="KW-1185">Reference proteome</keyword>
<sequence>MTSRHPQSSIPQPPTIRRHHRLLRFPTTANRRRLIRTTKLNPKFITDHTEYRHAAHDGSDVTFPIQLRAEGVDVGKHVVAAISRDYGTEPTLRFKSVLHVWARLQPNLFPAGTI</sequence>
<dbReference type="Proteomes" id="UP001154282">
    <property type="component" value="Unassembled WGS sequence"/>
</dbReference>